<dbReference type="InterPro" id="IPR022928">
    <property type="entry name" value="RNA_2'-PTrans_KptA"/>
</dbReference>
<dbReference type="NCBIfam" id="NF002014">
    <property type="entry name" value="PRK00819.1-4"/>
    <property type="match status" value="1"/>
</dbReference>
<reference evidence="6 7" key="1">
    <citation type="journal article" date="2016" name="J. Zhejiang Univ. Sci. B">
        <title>Antibiotic resistance mechanisms of Myroides sp.</title>
        <authorList>
            <person name="Hu S."/>
            <person name="Yuan S."/>
            <person name="Qu H."/>
            <person name="Jiang T."/>
            <person name="Zhou Y."/>
            <person name="Wang M."/>
            <person name="Ming D."/>
        </authorList>
    </citation>
    <scope>NUCLEOTIDE SEQUENCE [LARGE SCALE GENOMIC DNA]</scope>
    <source>
        <strain evidence="6 7">PR63039</strain>
    </source>
</reference>
<dbReference type="EC" id="2.7.1.-" evidence="5"/>
<evidence type="ECO:0000256" key="5">
    <source>
        <dbReference type="HAMAP-Rule" id="MF_00299"/>
    </source>
</evidence>
<dbReference type="KEGG" id="mod:AS202_16680"/>
<dbReference type="PANTHER" id="PTHR12684">
    <property type="entry name" value="PUTATIVE PHOSPHOTRANSFERASE"/>
    <property type="match status" value="1"/>
</dbReference>
<comment type="function">
    <text evidence="4 5">Removes the 2'-phosphate from RNA via an intermediate in which the phosphate is ADP-ribosylated by NAD followed by a presumed transesterification to release the RNA and generate ADP-ribose 1''-2''-cyclic phosphate (APPR&gt;P). May function as an ADP-ribosylase.</text>
</comment>
<dbReference type="AlphaFoldDB" id="A0A0S7EL76"/>
<dbReference type="InterPro" id="IPR042080">
    <property type="entry name" value="RNA_2'-PTrans_N"/>
</dbReference>
<proteinExistence type="inferred from homology"/>
<accession>A0A0S7EL76</accession>
<dbReference type="GO" id="GO:0003950">
    <property type="term" value="F:NAD+ poly-ADP-ribosyltransferase activity"/>
    <property type="evidence" value="ECO:0007669"/>
    <property type="project" value="InterPro"/>
</dbReference>
<sequence>MDENRKKSIGKFLSLVLRHEPGKIGIQLDENGWADVEELISKCSKQRVSFTKKELDEIVETNNKKRYGYSTDGTKIRANQGHSIAVDLEFAPQEPPQFLYHGTADRFLNSIEEEGIKKMSRQHVHLSQDKETAIIVGSRHGRVVVLTILAHKMYEEGIAFYQSANGVWLTDYIDPKYISK</sequence>
<dbReference type="RefSeq" id="WP_006258417.1">
    <property type="nucleotide sequence ID" value="NZ_BCMQ01000048.1"/>
</dbReference>
<dbReference type="InterPro" id="IPR042081">
    <property type="entry name" value="RNA_2'-PTrans_C"/>
</dbReference>
<name>A0A0S7EL76_9FLAO</name>
<dbReference type="InterPro" id="IPR002745">
    <property type="entry name" value="Ptrans_KptA/Tpt1"/>
</dbReference>
<evidence type="ECO:0000256" key="3">
    <source>
        <dbReference type="ARBA" id="ARBA00023027"/>
    </source>
</evidence>
<dbReference type="SUPFAM" id="SSF56399">
    <property type="entry name" value="ADP-ribosylation"/>
    <property type="match status" value="1"/>
</dbReference>
<gene>
    <name evidence="5" type="primary">kptA</name>
    <name evidence="6" type="ORF">AS202_16680</name>
</gene>
<dbReference type="GO" id="GO:0000215">
    <property type="term" value="F:tRNA 2'-phosphotransferase activity"/>
    <property type="evidence" value="ECO:0007669"/>
    <property type="project" value="TreeGrafter"/>
</dbReference>
<comment type="similarity">
    <text evidence="1 5">Belongs to the KptA/TPT1 family.</text>
</comment>
<evidence type="ECO:0000256" key="1">
    <source>
        <dbReference type="ARBA" id="ARBA00009836"/>
    </source>
</evidence>
<keyword evidence="3 5" id="KW-0520">NAD</keyword>
<dbReference type="GO" id="GO:0006388">
    <property type="term" value="P:tRNA splicing, via endonucleolytic cleavage and ligation"/>
    <property type="evidence" value="ECO:0007669"/>
    <property type="project" value="UniProtKB-UniRule"/>
</dbReference>
<dbReference type="Gene3D" id="1.10.10.970">
    <property type="entry name" value="RNA 2'-phosphotransferase, Tpt1/KptA family, N-terminal domain"/>
    <property type="match status" value="1"/>
</dbReference>
<protein>
    <recommendedName>
        <fullName evidence="5">Probable RNA 2'-phosphotransferase</fullName>
        <ecNumber evidence="5">2.7.1.-</ecNumber>
    </recommendedName>
</protein>
<evidence type="ECO:0000313" key="7">
    <source>
        <dbReference type="Proteomes" id="UP000069030"/>
    </source>
</evidence>
<dbReference type="Gene3D" id="3.20.170.30">
    <property type="match status" value="1"/>
</dbReference>
<dbReference type="HAMAP" id="MF_00299">
    <property type="entry name" value="KptA"/>
    <property type="match status" value="1"/>
</dbReference>
<dbReference type="PANTHER" id="PTHR12684:SF2">
    <property type="entry name" value="TRNA 2'-PHOSPHOTRANSFERASE 1"/>
    <property type="match status" value="1"/>
</dbReference>
<dbReference type="Pfam" id="PF01885">
    <property type="entry name" value="PTS_2-RNA"/>
    <property type="match status" value="1"/>
</dbReference>
<dbReference type="eggNOG" id="COG1859">
    <property type="taxonomic scope" value="Bacteria"/>
</dbReference>
<dbReference type="Proteomes" id="UP000069030">
    <property type="component" value="Chromosome"/>
</dbReference>
<dbReference type="GeneID" id="66976563"/>
<evidence type="ECO:0000256" key="2">
    <source>
        <dbReference type="ARBA" id="ARBA00022679"/>
    </source>
</evidence>
<keyword evidence="2 5" id="KW-0808">Transferase</keyword>
<dbReference type="EMBL" id="CP013690">
    <property type="protein sequence ID" value="ALU27684.1"/>
    <property type="molecule type" value="Genomic_DNA"/>
</dbReference>
<evidence type="ECO:0000313" key="6">
    <source>
        <dbReference type="EMBL" id="ALU27684.1"/>
    </source>
</evidence>
<organism evidence="6 7">
    <name type="scientific">Myroides odoratimimus</name>
    <dbReference type="NCBI Taxonomy" id="76832"/>
    <lineage>
        <taxon>Bacteria</taxon>
        <taxon>Pseudomonadati</taxon>
        <taxon>Bacteroidota</taxon>
        <taxon>Flavobacteriia</taxon>
        <taxon>Flavobacteriales</taxon>
        <taxon>Flavobacteriaceae</taxon>
        <taxon>Myroides</taxon>
    </lineage>
</organism>
<evidence type="ECO:0000256" key="4">
    <source>
        <dbReference type="ARBA" id="ARBA00025212"/>
    </source>
</evidence>